<name>A0ABQ6LX79_9GAMM</name>
<evidence type="ECO:0000313" key="2">
    <source>
        <dbReference type="Proteomes" id="UP001224392"/>
    </source>
</evidence>
<protein>
    <recommendedName>
        <fullName evidence="3">Patatin-like phospholipase family protein</fullName>
    </recommendedName>
</protein>
<evidence type="ECO:0000313" key="1">
    <source>
        <dbReference type="EMBL" id="GMG86714.1"/>
    </source>
</evidence>
<dbReference type="Proteomes" id="UP001224392">
    <property type="component" value="Unassembled WGS sequence"/>
</dbReference>
<reference evidence="1 2" key="1">
    <citation type="submission" date="2023-04" db="EMBL/GenBank/DDBJ databases">
        <title>Marinobulbifer ophiurae gen. nov., sp. Nov., isolate from tissue of brittle star Ophioplocus japonicus.</title>
        <authorList>
            <person name="Kawano K."/>
            <person name="Sawayama S."/>
            <person name="Nakagawa S."/>
        </authorList>
    </citation>
    <scope>NUCLEOTIDE SEQUENCE [LARGE SCALE GENOMIC DNA]</scope>
    <source>
        <strain evidence="1 2">NKW57</strain>
    </source>
</reference>
<dbReference type="SUPFAM" id="SSF52151">
    <property type="entry name" value="FabD/lysophospholipase-like"/>
    <property type="match status" value="1"/>
</dbReference>
<dbReference type="EMBL" id="BSYJ01000002">
    <property type="protein sequence ID" value="GMG86714.1"/>
    <property type="molecule type" value="Genomic_DNA"/>
</dbReference>
<dbReference type="InterPro" id="IPR016035">
    <property type="entry name" value="Acyl_Trfase/lysoPLipase"/>
</dbReference>
<keyword evidence="2" id="KW-1185">Reference proteome</keyword>
<accession>A0ABQ6LX79</accession>
<proteinExistence type="predicted"/>
<organism evidence="1 2">
    <name type="scientific">Biformimicrobium ophioploci</name>
    <dbReference type="NCBI Taxonomy" id="3036711"/>
    <lineage>
        <taxon>Bacteria</taxon>
        <taxon>Pseudomonadati</taxon>
        <taxon>Pseudomonadota</taxon>
        <taxon>Gammaproteobacteria</taxon>
        <taxon>Cellvibrionales</taxon>
        <taxon>Microbulbiferaceae</taxon>
        <taxon>Biformimicrobium</taxon>
    </lineage>
</organism>
<comment type="caution">
    <text evidence="1">The sequence shown here is derived from an EMBL/GenBank/DDBJ whole genome shotgun (WGS) entry which is preliminary data.</text>
</comment>
<evidence type="ECO:0008006" key="3">
    <source>
        <dbReference type="Google" id="ProtNLM"/>
    </source>
</evidence>
<gene>
    <name evidence="1" type="ORF">MNKW57_10350</name>
</gene>
<sequence>MLMKRYSCVLLAGASAARRIREEGLHQQQFSTLIGASGGPKWLAISHLDRLLAGEFFAGRNTPITSVGSSIGSFRNMCYALEDAPAAIGRLENAYINQQYESDKPTPAEITAVGEQMVLAALGPTGAQQVANNPIWQSHFVTVRGRGPLASENRAVLAPVLMASAMANAVSRRTLRAFWERVVFHAGESASVQFDNLRTVNTRLSEHNVSDAVLASGAIPLVMTGVQNPHGAPAGNYRDGGITDYHFDLAFRRPQGLALYPHFFPYMVPGWFDKSLSWRWVRGGAMENTLLVAPSPAFVASLPYGKIPDRDDFRRLTEDELRKYWNTVADMNRRLADDFFELWQSGNRGALADHLIEVGRDDLPHKLDRVTAA</sequence>